<dbReference type="InterPro" id="IPR018775">
    <property type="entry name" value="RlaP"/>
</dbReference>
<dbReference type="Proteomes" id="UP000223891">
    <property type="component" value="Segment"/>
</dbReference>
<sequence length="416" mass="48917">MSDNHLDNLIVRHLAGSQAYGTSTPTSDTDFRGIFMADKEFILTPFFTVNEVSDVSEEDTKYYELNNYMKLYLDANPNILESLWVDESDIVFSTELYEHLRGSRSELLSSKIAFTYTGYAHNQAKRMKNHHSWMDKERTGVRMLQEIFNDYPCQQTIDWIGDNFPDYIFNLLDVERGRGLYIKTILAINFEKYMRNASLQMLSTQPLKQYHFIKLVHNYFDYQVLDRDFNILNFNHGYQLVPYGDNTFGLVIKEGSRVLNDDGSIHRIDTSNLTLEEVKEQPKMIVKFNKDEYEKSSDNRNNYHSWKKNRNEARSALEQANGYDTKHAMHVVRLLRTAEEALTTGEVLVKRPDAEELLSIRNGAWTFDEMMEYWTDRDQYIREVLYKQTELPKTPNIHAAAKLLIELREMQWYGSK</sequence>
<protein>
    <submittedName>
        <fullName evidence="1">Nucleotidyltransferase</fullName>
    </submittedName>
</protein>
<reference evidence="2" key="1">
    <citation type="submission" date="2016-01" db="EMBL/GenBank/DDBJ databases">
        <title>Isolation and Characterization of Enterobacteria phage CBB.</title>
        <authorList>
            <person name="Buttimer C.T.H."/>
            <person name="Hendrix H."/>
            <person name="Alexandre H."/>
            <person name="O'Mahony J."/>
            <person name="Lavigne R."/>
            <person name="Coffey A."/>
        </authorList>
    </citation>
    <scope>NUCLEOTIDE SEQUENCE [LARGE SCALE GENOMIC DNA]</scope>
</reference>
<keyword evidence="2" id="KW-1185">Reference proteome</keyword>
<keyword evidence="1" id="KW-0808">Transferase</keyword>
<dbReference type="EMBL" id="KU574722">
    <property type="protein sequence ID" value="AMM43724.1"/>
    <property type="molecule type" value="Genomic_DNA"/>
</dbReference>
<dbReference type="PANTHER" id="PTHR34817:SF1">
    <property type="entry name" value="NUCLEOTIDYLTRANSFERASE"/>
    <property type="match status" value="1"/>
</dbReference>
<evidence type="ECO:0000313" key="2">
    <source>
        <dbReference type="Proteomes" id="UP000223891"/>
    </source>
</evidence>
<dbReference type="Pfam" id="PF10127">
    <property type="entry name" value="RlaP"/>
    <property type="match status" value="1"/>
</dbReference>
<evidence type="ECO:0000313" key="1">
    <source>
        <dbReference type="EMBL" id="AMM43724.1"/>
    </source>
</evidence>
<accession>A0A1L2CUN1</accession>
<dbReference type="PANTHER" id="PTHR34817">
    <property type="entry name" value="NUCLEOTIDYLTRANSFERASE"/>
    <property type="match status" value="1"/>
</dbReference>
<gene>
    <name evidence="1" type="ORF">CBB_159</name>
</gene>
<organism evidence="1 2">
    <name type="scientific">Pectobacterium phage vB_PcaM_CBB</name>
    <dbReference type="NCBI Taxonomy" id="2772511"/>
    <lineage>
        <taxon>Viruses</taxon>
        <taxon>Duplodnaviria</taxon>
        <taxon>Heunggongvirae</taxon>
        <taxon>Uroviricota</taxon>
        <taxon>Caudoviricetes</taxon>
        <taxon>Mimasvirus</taxon>
        <taxon>Mimasvirus CBB</taxon>
    </lineage>
</organism>
<proteinExistence type="predicted"/>
<name>A0A1L2CUN1_9CAUD</name>
<dbReference type="GO" id="GO:0016740">
    <property type="term" value="F:transferase activity"/>
    <property type="evidence" value="ECO:0007669"/>
    <property type="project" value="UniProtKB-KW"/>
</dbReference>